<reference evidence="1 2" key="1">
    <citation type="submission" date="2019-06" db="EMBL/GenBank/DDBJ databases">
        <title>Sequencing the genomes of 1000 actinobacteria strains.</title>
        <authorList>
            <person name="Klenk H.-P."/>
        </authorList>
    </citation>
    <scope>NUCLEOTIDE SEQUENCE [LARGE SCALE GENOMIC DNA]</scope>
    <source>
        <strain evidence="1 2">DSM 44826</strain>
    </source>
</reference>
<protein>
    <submittedName>
        <fullName evidence="1">Uncharacterized protein</fullName>
    </submittedName>
</protein>
<proteinExistence type="predicted"/>
<keyword evidence="2" id="KW-1185">Reference proteome</keyword>
<dbReference type="AlphaFoldDB" id="A0A561S913"/>
<organism evidence="1 2">
    <name type="scientific">Kitasatospora viridis</name>
    <dbReference type="NCBI Taxonomy" id="281105"/>
    <lineage>
        <taxon>Bacteria</taxon>
        <taxon>Bacillati</taxon>
        <taxon>Actinomycetota</taxon>
        <taxon>Actinomycetes</taxon>
        <taxon>Kitasatosporales</taxon>
        <taxon>Streptomycetaceae</taxon>
        <taxon>Kitasatospora</taxon>
    </lineage>
</organism>
<dbReference type="Proteomes" id="UP000317940">
    <property type="component" value="Unassembled WGS sequence"/>
</dbReference>
<evidence type="ECO:0000313" key="2">
    <source>
        <dbReference type="Proteomes" id="UP000317940"/>
    </source>
</evidence>
<dbReference type="EMBL" id="VIWT01000009">
    <property type="protein sequence ID" value="TWF71378.1"/>
    <property type="molecule type" value="Genomic_DNA"/>
</dbReference>
<evidence type="ECO:0000313" key="1">
    <source>
        <dbReference type="EMBL" id="TWF71378.1"/>
    </source>
</evidence>
<gene>
    <name evidence="1" type="ORF">FHX73_198</name>
</gene>
<sequence length="183" mass="19892">MGQKVIRFSDLTGKHVEDEAELVRIVVREHPDLEDGPVEIEALAEELTGVEELALDLVTFELHHPDADGPETVVMEVSAFNRLASAAAMAEVLRGAQRVTGGTPGPARAAGAKERINYASPEHAGKPHKGRITEAEKQLVQEQLEEVNRRLSDQGIRTVDLANPDHVARYGLDALAQELGVVR</sequence>
<accession>A0A561S913</accession>
<comment type="caution">
    <text evidence="1">The sequence shown here is derived from an EMBL/GenBank/DDBJ whole genome shotgun (WGS) entry which is preliminary data.</text>
</comment>
<name>A0A561S913_9ACTN</name>